<dbReference type="PANTHER" id="PTHR39455:SF1">
    <property type="entry name" value="CELL DIVISION PROTEIN ZAPD"/>
    <property type="match status" value="1"/>
</dbReference>
<dbReference type="Gene3D" id="1.10.3900.10">
    <property type="entry name" value="YacF-like"/>
    <property type="match status" value="1"/>
</dbReference>
<evidence type="ECO:0000256" key="2">
    <source>
        <dbReference type="ARBA" id="ARBA00022618"/>
    </source>
</evidence>
<gene>
    <name evidence="5" type="primary">zapD</name>
    <name evidence="6" type="ORF">SAMN04488540_101369</name>
</gene>
<evidence type="ECO:0000313" key="6">
    <source>
        <dbReference type="EMBL" id="SDI42621.1"/>
    </source>
</evidence>
<dbReference type="Pfam" id="PF07072">
    <property type="entry name" value="ZapD"/>
    <property type="match status" value="1"/>
</dbReference>
<dbReference type="GO" id="GO:0032153">
    <property type="term" value="C:cell division site"/>
    <property type="evidence" value="ECO:0007669"/>
    <property type="project" value="TreeGrafter"/>
</dbReference>
<dbReference type="HAMAP" id="MF_01092">
    <property type="entry name" value="ZapD"/>
    <property type="match status" value="1"/>
</dbReference>
<comment type="subunit">
    <text evidence="5">Interacts with FtsZ.</text>
</comment>
<dbReference type="GO" id="GO:0043093">
    <property type="term" value="P:FtsZ-dependent cytokinesis"/>
    <property type="evidence" value="ECO:0007669"/>
    <property type="project" value="UniProtKB-UniRule"/>
</dbReference>
<evidence type="ECO:0000256" key="5">
    <source>
        <dbReference type="HAMAP-Rule" id="MF_01092"/>
    </source>
</evidence>
<accession>A0A1G8KGS5</accession>
<dbReference type="InterPro" id="IPR027462">
    <property type="entry name" value="ZapD_C"/>
</dbReference>
<evidence type="ECO:0000256" key="3">
    <source>
        <dbReference type="ARBA" id="ARBA00023210"/>
    </source>
</evidence>
<evidence type="ECO:0000313" key="7">
    <source>
        <dbReference type="Proteomes" id="UP000199527"/>
    </source>
</evidence>
<dbReference type="SUPFAM" id="SSF160950">
    <property type="entry name" value="YacF-like"/>
    <property type="match status" value="1"/>
</dbReference>
<keyword evidence="2 5" id="KW-0132">Cell division</keyword>
<comment type="similarity">
    <text evidence="5">Belongs to the ZapD family.</text>
</comment>
<evidence type="ECO:0000256" key="1">
    <source>
        <dbReference type="ARBA" id="ARBA00022490"/>
    </source>
</evidence>
<keyword evidence="7" id="KW-1185">Reference proteome</keyword>
<dbReference type="PANTHER" id="PTHR39455">
    <property type="entry name" value="CELL DIVISION PROTEIN ZAPD"/>
    <property type="match status" value="1"/>
</dbReference>
<dbReference type="InterPro" id="IPR009777">
    <property type="entry name" value="ZapD"/>
</dbReference>
<dbReference type="Proteomes" id="UP000199527">
    <property type="component" value="Unassembled WGS sequence"/>
</dbReference>
<reference evidence="7" key="1">
    <citation type="submission" date="2016-10" db="EMBL/GenBank/DDBJ databases">
        <authorList>
            <person name="Varghese N."/>
            <person name="Submissions S."/>
        </authorList>
    </citation>
    <scope>NUCLEOTIDE SEQUENCE [LARGE SCALE GENOMIC DNA]</scope>
    <source>
        <strain evidence="7">DSM 23317</strain>
    </source>
</reference>
<proteinExistence type="inferred from homology"/>
<keyword evidence="3 5" id="KW-0717">Septation</keyword>
<dbReference type="GO" id="GO:0005737">
    <property type="term" value="C:cytoplasm"/>
    <property type="evidence" value="ECO:0007669"/>
    <property type="project" value="UniProtKB-SubCell"/>
</dbReference>
<dbReference type="EMBL" id="FNEM01000001">
    <property type="protein sequence ID" value="SDI42621.1"/>
    <property type="molecule type" value="Genomic_DNA"/>
</dbReference>
<organism evidence="6 7">
    <name type="scientific">Ferrimonas sediminum</name>
    <dbReference type="NCBI Taxonomy" id="718193"/>
    <lineage>
        <taxon>Bacteria</taxon>
        <taxon>Pseudomonadati</taxon>
        <taxon>Pseudomonadota</taxon>
        <taxon>Gammaproteobacteria</taxon>
        <taxon>Alteromonadales</taxon>
        <taxon>Ferrimonadaceae</taxon>
        <taxon>Ferrimonas</taxon>
    </lineage>
</organism>
<keyword evidence="1 5" id="KW-0963">Cytoplasm</keyword>
<dbReference type="Gene3D" id="2.60.440.10">
    <property type="entry name" value="YacF-like domains"/>
    <property type="match status" value="1"/>
</dbReference>
<dbReference type="AlphaFoldDB" id="A0A1G8KGS5"/>
<evidence type="ECO:0000256" key="4">
    <source>
        <dbReference type="ARBA" id="ARBA00023306"/>
    </source>
</evidence>
<comment type="function">
    <text evidence="5">Cell division factor that enhances FtsZ-ring assembly. Directly interacts with FtsZ and promotes bundling of FtsZ protofilaments, with a reduction in FtsZ GTPase activity.</text>
</comment>
<keyword evidence="4 5" id="KW-0131">Cell cycle</keyword>
<dbReference type="OrthoDB" id="5294622at2"/>
<dbReference type="RefSeq" id="WP_090361032.1">
    <property type="nucleotide sequence ID" value="NZ_FNEM01000001.1"/>
</dbReference>
<protein>
    <recommendedName>
        <fullName evidence="5">Cell division protein ZapD</fullName>
    </recommendedName>
    <alternativeName>
        <fullName evidence="5">Z ring-associated protein D</fullName>
    </alternativeName>
</protein>
<name>A0A1G8KGS5_9GAMM</name>
<dbReference type="InterPro" id="IPR036268">
    <property type="entry name" value="ZapD_sf"/>
</dbReference>
<sequence>MTQTTVFEHPLNERTRLYLRVEQLHQALSDAHSGDQASSHRGFFRTLFELCEVLERTDLKSDLGKQLDHSLTLVKQWQSQAGVDQQQLRALVSTLEGQSQALQQMERPGQNIKQDKFLSQIRQRISLAGGACGFDLPRLQYWLHLPKETRLAQMQQWTATLAPVLDAIELQLQLIRECSPWQNKVAVQGQFLHNAPQPLALLRLRLDNHYGCYPIISGHRNRFSINMMHYEQGNADVRNIPFMMSLSMESP</sequence>
<comment type="subcellular location">
    <subcellularLocation>
        <location evidence="5">Cytoplasm</location>
    </subcellularLocation>
    <text evidence="5">Localizes to mid-cell in an FtsZ-dependent manner.</text>
</comment>
<dbReference type="GO" id="GO:0000917">
    <property type="term" value="P:division septum assembly"/>
    <property type="evidence" value="ECO:0007669"/>
    <property type="project" value="UniProtKB-KW"/>
</dbReference>